<evidence type="ECO:0000256" key="3">
    <source>
        <dbReference type="ARBA" id="ARBA00022989"/>
    </source>
</evidence>
<keyword evidence="2 6" id="KW-0812">Transmembrane</keyword>
<evidence type="ECO:0000256" key="6">
    <source>
        <dbReference type="SAM" id="Phobius"/>
    </source>
</evidence>
<keyword evidence="3 6" id="KW-1133">Transmembrane helix</keyword>
<dbReference type="InterPro" id="IPR031627">
    <property type="entry name" value="PDZK1IP1/SMIM24"/>
</dbReference>
<dbReference type="GeneID" id="111671592"/>
<dbReference type="Proteomes" id="UP000261360">
    <property type="component" value="Unplaced"/>
</dbReference>
<evidence type="ECO:0000256" key="4">
    <source>
        <dbReference type="ARBA" id="ARBA00023136"/>
    </source>
</evidence>
<dbReference type="STRING" id="1841481.ENSSLDP00000017996"/>
<dbReference type="RefSeq" id="XP_023284482.1">
    <property type="nucleotide sequence ID" value="XM_023428714.1"/>
</dbReference>
<organism evidence="8 9">
    <name type="scientific">Seriola lalandi dorsalis</name>
    <dbReference type="NCBI Taxonomy" id="1841481"/>
    <lineage>
        <taxon>Eukaryota</taxon>
        <taxon>Metazoa</taxon>
        <taxon>Chordata</taxon>
        <taxon>Craniata</taxon>
        <taxon>Vertebrata</taxon>
        <taxon>Euteleostomi</taxon>
        <taxon>Actinopterygii</taxon>
        <taxon>Neopterygii</taxon>
        <taxon>Teleostei</taxon>
        <taxon>Neoteleostei</taxon>
        <taxon>Acanthomorphata</taxon>
        <taxon>Carangaria</taxon>
        <taxon>Carangiformes</taxon>
        <taxon>Carangidae</taxon>
        <taxon>Seriola</taxon>
    </lineage>
</organism>
<dbReference type="PANTHER" id="PTHR15296:SF1">
    <property type="entry name" value="PDZK1 INTERACTING PROTEIN 1"/>
    <property type="match status" value="1"/>
</dbReference>
<dbReference type="GO" id="GO:0016020">
    <property type="term" value="C:membrane"/>
    <property type="evidence" value="ECO:0007669"/>
    <property type="project" value="UniProtKB-SubCell"/>
</dbReference>
<dbReference type="KEGG" id="slal:111671592"/>
<comment type="subcellular location">
    <subcellularLocation>
        <location evidence="1">Membrane</location>
        <topology evidence="1">Single-pass membrane protein</topology>
    </subcellularLocation>
</comment>
<dbReference type="PANTHER" id="PTHR15296">
    <property type="entry name" value="MEMBRANE-ASSOCIATED PROTEIN MAP17"/>
    <property type="match status" value="1"/>
</dbReference>
<comment type="similarity">
    <text evidence="5">Belongs to the PDZK1-interacting protein 1/SMIM24 family.</text>
</comment>
<keyword evidence="7" id="KW-0732">Signal</keyword>
<sequence>MGKPSAVISCLLLIAGAVTAQTDQRQVSERLLPQWLTGIIAVAAFLFLTFVSFLVKKAWCEESSRAATSVESERENDLVMTNCNTYETTLDMVRSKEDMNAYDNLVIDSTDDKVTAM</sequence>
<evidence type="ECO:0000256" key="1">
    <source>
        <dbReference type="ARBA" id="ARBA00004167"/>
    </source>
</evidence>
<feature type="transmembrane region" description="Helical" evidence="6">
    <location>
        <begin position="36"/>
        <end position="55"/>
    </location>
</feature>
<feature type="signal peptide" evidence="7">
    <location>
        <begin position="1"/>
        <end position="20"/>
    </location>
</feature>
<dbReference type="CTD" id="10158"/>
<keyword evidence="9" id="KW-1185">Reference proteome</keyword>
<evidence type="ECO:0000256" key="5">
    <source>
        <dbReference type="ARBA" id="ARBA00049650"/>
    </source>
</evidence>
<evidence type="ECO:0000313" key="8">
    <source>
        <dbReference type="Ensembl" id="ENSSLDP00000017996.1"/>
    </source>
</evidence>
<dbReference type="AlphaFoldDB" id="A0A3B4XNF8"/>
<feature type="chain" id="PRO_5017395874" evidence="7">
    <location>
        <begin position="21"/>
        <end position="117"/>
    </location>
</feature>
<name>A0A3B4XNF8_SERLL</name>
<dbReference type="OrthoDB" id="9900654at2759"/>
<proteinExistence type="inferred from homology"/>
<dbReference type="GeneTree" id="ENSGT00940000154660"/>
<keyword evidence="4 6" id="KW-0472">Membrane</keyword>
<protein>
    <submittedName>
        <fullName evidence="8">PDZK1 interacting protein 1</fullName>
    </submittedName>
</protein>
<dbReference type="Pfam" id="PF15807">
    <property type="entry name" value="MAP17"/>
    <property type="match status" value="1"/>
</dbReference>
<evidence type="ECO:0000313" key="9">
    <source>
        <dbReference type="Proteomes" id="UP000261360"/>
    </source>
</evidence>
<evidence type="ECO:0000256" key="7">
    <source>
        <dbReference type="SAM" id="SignalP"/>
    </source>
</evidence>
<accession>A0A3B4XNF8</accession>
<reference evidence="8" key="1">
    <citation type="submission" date="2025-08" db="UniProtKB">
        <authorList>
            <consortium name="Ensembl"/>
        </authorList>
    </citation>
    <scope>IDENTIFICATION</scope>
</reference>
<reference evidence="8" key="2">
    <citation type="submission" date="2025-09" db="UniProtKB">
        <authorList>
            <consortium name="Ensembl"/>
        </authorList>
    </citation>
    <scope>IDENTIFICATION</scope>
</reference>
<evidence type="ECO:0000256" key="2">
    <source>
        <dbReference type="ARBA" id="ARBA00022692"/>
    </source>
</evidence>
<dbReference type="Ensembl" id="ENSSLDT00000018609.1">
    <property type="protein sequence ID" value="ENSSLDP00000017996.1"/>
    <property type="gene ID" value="ENSSLDG00000014184.1"/>
</dbReference>